<keyword evidence="2" id="KW-1185">Reference proteome</keyword>
<evidence type="ECO:0000313" key="2">
    <source>
        <dbReference type="Proteomes" id="UP000829466"/>
    </source>
</evidence>
<organism evidence="1 2">
    <name type="scientific">Stenotrophomonas maltophilia phage vB_SmaM_Ps15</name>
    <dbReference type="NCBI Taxonomy" id="3071007"/>
    <lineage>
        <taxon>Viruses</taxon>
        <taxon>Duplodnaviria</taxon>
        <taxon>Heunggongvirae</taxon>
        <taxon>Uroviricota</taxon>
        <taxon>Caudoviricetes</taxon>
        <taxon>Menderavirus</taxon>
        <taxon>Menderavirus Ps15</taxon>
    </lineage>
</organism>
<protein>
    <submittedName>
        <fullName evidence="1">SEG-like homing endonuclease</fullName>
    </submittedName>
</protein>
<proteinExistence type="predicted"/>
<dbReference type="Proteomes" id="UP000829466">
    <property type="component" value="Segment"/>
</dbReference>
<sequence length="213" mass="24492">MNRYGHQCYTYLIGWRELDVWYYGYRSANRVAPDDDLMIEYFTSSGYVEAFIRDHGIPDVIRVHKTFGDRSEALRYEERFLDRVNATESSRWLNKSNRGKFHTPAVLPVEWRESISKGAKGNTNGKGPRSQNFKARMKEFNVAKASDPEFREKLTKARNSRPVEASGWVLTEATKTKMRKPKPVLICPHCGATGGAPAMTRWHFDNCKGHKNA</sequence>
<name>A0AAE9FLL7_9CAUD</name>
<evidence type="ECO:0000313" key="1">
    <source>
        <dbReference type="EMBL" id="UMO77240.1"/>
    </source>
</evidence>
<gene>
    <name evidence="1" type="ORF">SmaMPs15_000089</name>
</gene>
<keyword evidence="1" id="KW-0255">Endonuclease</keyword>
<dbReference type="GO" id="GO:0004519">
    <property type="term" value="F:endonuclease activity"/>
    <property type="evidence" value="ECO:0007669"/>
    <property type="project" value="UniProtKB-KW"/>
</dbReference>
<reference evidence="1 2" key="1">
    <citation type="submission" date="2021-12" db="EMBL/GenBank/DDBJ databases">
        <title>Characterization of bacteriophage vB_SmaM_Ps15 infective to Stenotrophomonas maltophila clinical ocular isolates.</title>
        <authorList>
            <person name="Damnjanovic D."/>
            <person name="Vazquez-Campos X."/>
            <person name="Elliott L."/>
            <person name="Willcox M."/>
            <person name="Bridge W.J."/>
        </authorList>
    </citation>
    <scope>NUCLEOTIDE SEQUENCE [LARGE SCALE GENOMIC DNA]</scope>
</reference>
<dbReference type="EMBL" id="OL702939">
    <property type="protein sequence ID" value="UMO77240.1"/>
    <property type="molecule type" value="Genomic_DNA"/>
</dbReference>
<keyword evidence="1" id="KW-0378">Hydrolase</keyword>
<accession>A0AAE9FLL7</accession>
<keyword evidence="1" id="KW-0540">Nuclease</keyword>